<evidence type="ECO:0000313" key="1">
    <source>
        <dbReference type="EMBL" id="KAF3857035.1"/>
    </source>
</evidence>
<comment type="caution">
    <text evidence="1">The sequence shown here is derived from an EMBL/GenBank/DDBJ whole genome shotgun (WGS) entry which is preliminary data.</text>
</comment>
<protein>
    <submittedName>
        <fullName evidence="1">Uncharacterized protein</fullName>
    </submittedName>
</protein>
<proteinExistence type="predicted"/>
<accession>A0A7J5Z5I7</accession>
<dbReference type="AlphaFoldDB" id="A0A7J5Z5I7"/>
<dbReference type="EMBL" id="JAAKFY010000005">
    <property type="protein sequence ID" value="KAF3857035.1"/>
    <property type="molecule type" value="Genomic_DNA"/>
</dbReference>
<sequence length="94" mass="11278">MKKMTKRWCVYQNTSKYERRITSMEDVMMRMSASVMATPVTPAMSICKEEVHDHRSEDRGSVLDKQLWLWSGVEREEEKLLWTFFRDESPDKNQ</sequence>
<name>A0A7J5Z5I7_DISMA</name>
<reference evidence="1 2" key="1">
    <citation type="submission" date="2020-03" db="EMBL/GenBank/DDBJ databases">
        <title>Dissostichus mawsoni Genome sequencing and assembly.</title>
        <authorList>
            <person name="Park H."/>
        </authorList>
    </citation>
    <scope>NUCLEOTIDE SEQUENCE [LARGE SCALE GENOMIC DNA]</scope>
    <source>
        <strain evidence="1">DM0001</strain>
        <tissue evidence="1">Muscle</tissue>
    </source>
</reference>
<gene>
    <name evidence="1" type="ORF">F7725_008894</name>
</gene>
<evidence type="ECO:0000313" key="2">
    <source>
        <dbReference type="Proteomes" id="UP000518266"/>
    </source>
</evidence>
<keyword evidence="2" id="KW-1185">Reference proteome</keyword>
<organism evidence="1 2">
    <name type="scientific">Dissostichus mawsoni</name>
    <name type="common">Antarctic cod</name>
    <dbReference type="NCBI Taxonomy" id="36200"/>
    <lineage>
        <taxon>Eukaryota</taxon>
        <taxon>Metazoa</taxon>
        <taxon>Chordata</taxon>
        <taxon>Craniata</taxon>
        <taxon>Vertebrata</taxon>
        <taxon>Euteleostomi</taxon>
        <taxon>Actinopterygii</taxon>
        <taxon>Neopterygii</taxon>
        <taxon>Teleostei</taxon>
        <taxon>Neoteleostei</taxon>
        <taxon>Acanthomorphata</taxon>
        <taxon>Eupercaria</taxon>
        <taxon>Perciformes</taxon>
        <taxon>Notothenioidei</taxon>
        <taxon>Nototheniidae</taxon>
        <taxon>Dissostichus</taxon>
    </lineage>
</organism>
<dbReference type="Proteomes" id="UP000518266">
    <property type="component" value="Unassembled WGS sequence"/>
</dbReference>